<dbReference type="RefSeq" id="WP_165100646.1">
    <property type="nucleotide sequence ID" value="NZ_CP049056.1"/>
</dbReference>
<protein>
    <submittedName>
        <fullName evidence="2">Nucleotidyltransferase domain-containing protein</fullName>
    </submittedName>
</protein>
<reference evidence="2 3" key="1">
    <citation type="submission" date="2020-02" db="EMBL/GenBank/DDBJ databases">
        <title>complete genome sequence of Rhodobacteraceae bacterium.</title>
        <authorList>
            <person name="Park J."/>
            <person name="Kim Y.-S."/>
            <person name="Kim K.-H."/>
        </authorList>
    </citation>
    <scope>NUCLEOTIDE SEQUENCE [LARGE SCALE GENOMIC DNA]</scope>
    <source>
        <strain evidence="2 3">RR4-56</strain>
    </source>
</reference>
<dbReference type="SUPFAM" id="SSF81301">
    <property type="entry name" value="Nucleotidyltransferase"/>
    <property type="match status" value="1"/>
</dbReference>
<dbReference type="CDD" id="cd05403">
    <property type="entry name" value="NT_KNTase_like"/>
    <property type="match status" value="1"/>
</dbReference>
<dbReference type="KEGG" id="hdh:G5B40_16150"/>
<dbReference type="Pfam" id="PF18765">
    <property type="entry name" value="Polbeta"/>
    <property type="match status" value="1"/>
</dbReference>
<dbReference type="InterPro" id="IPR043519">
    <property type="entry name" value="NT_sf"/>
</dbReference>
<dbReference type="EMBL" id="CP049056">
    <property type="protein sequence ID" value="QIE56834.1"/>
    <property type="molecule type" value="Genomic_DNA"/>
</dbReference>
<accession>A0A7L5C3L7</accession>
<sequence length="110" mass="12336">MSGKDLDTWMRALAPAIKDNPLIHRAWVYGSRVKGTALSASDLDVALELIDDEAVCDWIDRSHVWVGALQEAIGSWPKLHVEVVSFETDERVGPAVRDHGVLIFRRMAER</sequence>
<dbReference type="GO" id="GO:0016740">
    <property type="term" value="F:transferase activity"/>
    <property type="evidence" value="ECO:0007669"/>
    <property type="project" value="UniProtKB-KW"/>
</dbReference>
<name>A0A7L5C3L7_9RHOB</name>
<dbReference type="Gene3D" id="3.30.460.10">
    <property type="entry name" value="Beta Polymerase, domain 2"/>
    <property type="match status" value="1"/>
</dbReference>
<dbReference type="Proteomes" id="UP000503336">
    <property type="component" value="Chromosome"/>
</dbReference>
<proteinExistence type="predicted"/>
<gene>
    <name evidence="2" type="ORF">G5B40_16150</name>
</gene>
<dbReference type="InterPro" id="IPR041633">
    <property type="entry name" value="Polbeta"/>
</dbReference>
<keyword evidence="2" id="KW-0808">Transferase</keyword>
<dbReference type="AlphaFoldDB" id="A0A7L5C3L7"/>
<organism evidence="2 3">
    <name type="scientific">Pikeienuella piscinae</name>
    <dbReference type="NCBI Taxonomy" id="2748098"/>
    <lineage>
        <taxon>Bacteria</taxon>
        <taxon>Pseudomonadati</taxon>
        <taxon>Pseudomonadota</taxon>
        <taxon>Alphaproteobacteria</taxon>
        <taxon>Rhodobacterales</taxon>
        <taxon>Paracoccaceae</taxon>
        <taxon>Pikeienuella</taxon>
    </lineage>
</organism>
<evidence type="ECO:0000313" key="2">
    <source>
        <dbReference type="EMBL" id="QIE56834.1"/>
    </source>
</evidence>
<evidence type="ECO:0000259" key="1">
    <source>
        <dbReference type="Pfam" id="PF18765"/>
    </source>
</evidence>
<evidence type="ECO:0000313" key="3">
    <source>
        <dbReference type="Proteomes" id="UP000503336"/>
    </source>
</evidence>
<keyword evidence="3" id="KW-1185">Reference proteome</keyword>
<feature type="domain" description="Polymerase beta nucleotidyltransferase" evidence="1">
    <location>
        <begin position="14"/>
        <end position="106"/>
    </location>
</feature>